<organism evidence="2 3">
    <name type="scientific">Roseburia intestinalis</name>
    <dbReference type="NCBI Taxonomy" id="166486"/>
    <lineage>
        <taxon>Bacteria</taxon>
        <taxon>Bacillati</taxon>
        <taxon>Bacillota</taxon>
        <taxon>Clostridia</taxon>
        <taxon>Lachnospirales</taxon>
        <taxon>Lachnospiraceae</taxon>
        <taxon>Roseburia</taxon>
    </lineage>
</organism>
<feature type="region of interest" description="Disordered" evidence="1">
    <location>
        <begin position="183"/>
        <end position="247"/>
    </location>
</feature>
<feature type="compositionally biased region" description="Low complexity" evidence="1">
    <location>
        <begin position="205"/>
        <end position="214"/>
    </location>
</feature>
<protein>
    <submittedName>
        <fullName evidence="2">Uncharacterized protein</fullName>
    </submittedName>
</protein>
<proteinExistence type="predicted"/>
<name>A0A3R6DCC0_9FIRM</name>
<comment type="caution">
    <text evidence="2">The sequence shown here is derived from an EMBL/GenBank/DDBJ whole genome shotgun (WGS) entry which is preliminary data.</text>
</comment>
<evidence type="ECO:0000256" key="1">
    <source>
        <dbReference type="SAM" id="MobiDB-lite"/>
    </source>
</evidence>
<sequence length="340" mass="38436">MKGENMSENEKKSKRRIYAEEGLLNAAFTLNGWFVKLKPAYAIDKMVFCFVKKNTKAAQSFNVYMDLDDFDIWMSDIENFRMKRIIDEEGKAKKTLPETYKIVTGEKGAFSVGICKSSNGDGYVINGHGKKKENGKYTGDFMNAFVPVSYDWLRVTARYYKLTVKKHYEELSDLILLESSRQHNPAEGVQADPSDPSEATENDNKTNNASSSENKNSKTNKDNSSANKQENDTKPASKPASSNKKLPEMAIDTMTKVCYDGKQYKFMALNPDGKELNIIVSNDTAQALGERFAEFRRACEEAVNKGNHIHVTMQYKNGTYKDSKTNKEYAVFYMLGIATK</sequence>
<evidence type="ECO:0000313" key="3">
    <source>
        <dbReference type="Proteomes" id="UP000284465"/>
    </source>
</evidence>
<dbReference type="Proteomes" id="UP000284465">
    <property type="component" value="Unassembled WGS sequence"/>
</dbReference>
<evidence type="ECO:0000313" key="2">
    <source>
        <dbReference type="EMBL" id="RHA61502.1"/>
    </source>
</evidence>
<accession>A0A3R6DCC0</accession>
<dbReference type="AlphaFoldDB" id="A0A3R6DCC0"/>
<dbReference type="EMBL" id="QSFP01000039">
    <property type="protein sequence ID" value="RHA61502.1"/>
    <property type="molecule type" value="Genomic_DNA"/>
</dbReference>
<reference evidence="2 3" key="1">
    <citation type="submission" date="2018-08" db="EMBL/GenBank/DDBJ databases">
        <title>A genome reference for cultivated species of the human gut microbiota.</title>
        <authorList>
            <person name="Zou Y."/>
            <person name="Xue W."/>
            <person name="Luo G."/>
        </authorList>
    </citation>
    <scope>NUCLEOTIDE SEQUENCE [LARGE SCALE GENOMIC DNA]</scope>
    <source>
        <strain evidence="2 3">AM43-11</strain>
    </source>
</reference>
<gene>
    <name evidence="2" type="ORF">DW927_19070</name>
</gene>